<dbReference type="InterPro" id="IPR025723">
    <property type="entry name" value="ArsA/GET3_ATPase-like"/>
</dbReference>
<dbReference type="KEGG" id="bsed:DN745_17135"/>
<evidence type="ECO:0000256" key="1">
    <source>
        <dbReference type="ARBA" id="ARBA00011040"/>
    </source>
</evidence>
<dbReference type="Pfam" id="PF02374">
    <property type="entry name" value="ArsA_ATPase"/>
    <property type="match status" value="2"/>
</dbReference>
<dbReference type="PANTHER" id="PTHR10803">
    <property type="entry name" value="ARSENICAL PUMP-DRIVING ATPASE ARSENITE-TRANSLOCATING ATPASE"/>
    <property type="match status" value="1"/>
</dbReference>
<keyword evidence="4" id="KW-1185">Reference proteome</keyword>
<comment type="similarity">
    <text evidence="1">Belongs to the arsA ATPase family.</text>
</comment>
<feature type="domain" description="ArsA/GET3 Anion-transporting ATPase-like" evidence="2">
    <location>
        <begin position="168"/>
        <end position="226"/>
    </location>
</feature>
<sequence length="332" mass="37205">MSLYDQRFVLFSGKGGVGKTVISSAFALSCARRGERTLLMELNVNDKVSSFFGSSRVGTDITEVDENLFAVNVTPQAALREYGIMILKVKLIYKAVFENRIIDSFLRSIPGLNDLLMLGKAYFHATERNADGSYVWDKVVVDAPATGHGLFFLQIPSVITGFIRSGHMFEEAERIQALLKDTSQTSINLVTLPEEMPVNETLMMQKELKSRMGLEVGAFIGNAIYPVIFSEKERAWIEKMREAYESGDAETNPDSEEYDATPGLLDAAAFRSQRVEMQQEYMKRLEDEVDKPLYKIPFHFSTRLTFQGIAKIADELDAQITADDESAKRSAS</sequence>
<dbReference type="InterPro" id="IPR027417">
    <property type="entry name" value="P-loop_NTPase"/>
</dbReference>
<evidence type="ECO:0000259" key="2">
    <source>
        <dbReference type="Pfam" id="PF02374"/>
    </source>
</evidence>
<proteinExistence type="inferred from homology"/>
<dbReference type="InterPro" id="IPR016300">
    <property type="entry name" value="ATPase_ArsA/GET3"/>
</dbReference>
<dbReference type="PANTHER" id="PTHR10803:SF3">
    <property type="entry name" value="ATPASE GET3"/>
    <property type="match status" value="1"/>
</dbReference>
<dbReference type="OrthoDB" id="5242836at2"/>
<dbReference type="Gene3D" id="3.40.50.300">
    <property type="entry name" value="P-loop containing nucleotide triphosphate hydrolases"/>
    <property type="match status" value="1"/>
</dbReference>
<feature type="domain" description="ArsA/GET3 Anion-transporting ATPase-like" evidence="2">
    <location>
        <begin position="7"/>
        <end position="162"/>
    </location>
</feature>
<dbReference type="CDD" id="cd02035">
    <property type="entry name" value="ArsA"/>
    <property type="match status" value="1"/>
</dbReference>
<dbReference type="EMBL" id="CP030032">
    <property type="protein sequence ID" value="AWV90956.1"/>
    <property type="molecule type" value="Genomic_DNA"/>
</dbReference>
<protein>
    <recommendedName>
        <fullName evidence="2">ArsA/GET3 Anion-transporting ATPase-like domain-containing protein</fullName>
    </recommendedName>
</protein>
<dbReference type="PROSITE" id="PS51257">
    <property type="entry name" value="PROKAR_LIPOPROTEIN"/>
    <property type="match status" value="1"/>
</dbReference>
<name>A0A2Z4FQM7_9DELT</name>
<accession>A0A2Z4FQM7</accession>
<evidence type="ECO:0000313" key="3">
    <source>
        <dbReference type="EMBL" id="AWV90956.1"/>
    </source>
</evidence>
<dbReference type="GO" id="GO:0005524">
    <property type="term" value="F:ATP binding"/>
    <property type="evidence" value="ECO:0007669"/>
    <property type="project" value="InterPro"/>
</dbReference>
<dbReference type="GO" id="GO:0016887">
    <property type="term" value="F:ATP hydrolysis activity"/>
    <property type="evidence" value="ECO:0007669"/>
    <property type="project" value="InterPro"/>
</dbReference>
<reference evidence="3 4" key="1">
    <citation type="submission" date="2018-06" db="EMBL/GenBank/DDBJ databases">
        <title>Lujinxingia sediminis gen. nov. sp. nov., a new facultative anaerobic member of the class Deltaproteobacteria, and proposal of Lujinxingaceae fam. nov.</title>
        <authorList>
            <person name="Guo L.-Y."/>
            <person name="Li C.-M."/>
            <person name="Wang S."/>
            <person name="Du Z.-J."/>
        </authorList>
    </citation>
    <scope>NUCLEOTIDE SEQUENCE [LARGE SCALE GENOMIC DNA]</scope>
    <source>
        <strain evidence="3 4">FA350</strain>
    </source>
</reference>
<dbReference type="AlphaFoldDB" id="A0A2Z4FQM7"/>
<dbReference type="SUPFAM" id="SSF52540">
    <property type="entry name" value="P-loop containing nucleoside triphosphate hydrolases"/>
    <property type="match status" value="1"/>
</dbReference>
<dbReference type="RefSeq" id="WP_111336768.1">
    <property type="nucleotide sequence ID" value="NZ_CP030032.1"/>
</dbReference>
<gene>
    <name evidence="3" type="ORF">DN745_17135</name>
</gene>
<dbReference type="Proteomes" id="UP000249799">
    <property type="component" value="Chromosome"/>
</dbReference>
<organism evidence="3 4">
    <name type="scientific">Bradymonas sediminis</name>
    <dbReference type="NCBI Taxonomy" id="1548548"/>
    <lineage>
        <taxon>Bacteria</taxon>
        <taxon>Deltaproteobacteria</taxon>
        <taxon>Bradymonadales</taxon>
        <taxon>Bradymonadaceae</taxon>
        <taxon>Bradymonas</taxon>
    </lineage>
</organism>
<evidence type="ECO:0000313" key="4">
    <source>
        <dbReference type="Proteomes" id="UP000249799"/>
    </source>
</evidence>